<dbReference type="OrthoDB" id="5421247at2759"/>
<keyword evidence="1" id="KW-1133">Transmembrane helix</keyword>
<dbReference type="InterPro" id="IPR014942">
    <property type="entry name" value="AbiEii"/>
</dbReference>
<proteinExistence type="predicted"/>
<dbReference type="VEuPathDB" id="FungiDB:P170DRAFT_474835"/>
<name>A0A2I2GEJ4_9EURO</name>
<dbReference type="RefSeq" id="XP_024706592.1">
    <property type="nucleotide sequence ID" value="XM_024853183.1"/>
</dbReference>
<comment type="caution">
    <text evidence="2">The sequence shown here is derived from an EMBL/GenBank/DDBJ whole genome shotgun (WGS) entry which is preliminary data.</text>
</comment>
<dbReference type="GeneID" id="36560881"/>
<organism evidence="2 3">
    <name type="scientific">Aspergillus steynii IBT 23096</name>
    <dbReference type="NCBI Taxonomy" id="1392250"/>
    <lineage>
        <taxon>Eukaryota</taxon>
        <taxon>Fungi</taxon>
        <taxon>Dikarya</taxon>
        <taxon>Ascomycota</taxon>
        <taxon>Pezizomycotina</taxon>
        <taxon>Eurotiomycetes</taxon>
        <taxon>Eurotiomycetidae</taxon>
        <taxon>Eurotiales</taxon>
        <taxon>Aspergillaceae</taxon>
        <taxon>Aspergillus</taxon>
        <taxon>Aspergillus subgen. Circumdati</taxon>
    </lineage>
</organism>
<feature type="transmembrane region" description="Helical" evidence="1">
    <location>
        <begin position="202"/>
        <end position="220"/>
    </location>
</feature>
<sequence>MADYPQLHEQRRAVRRVIRHLKHIIRLQSDGRFKCHDRLKEIPSLHSLKLVAIGGFAVRSLLPVPRPTMDVDLMVDLYPTGDELPKLPNGLAQALKALLIFQYPEIYSQDGDYFRVKIQSTPALRIRVDFVLSALLPFVPRAAHHVLTIPTNHIPLSSISDLLAQKVYCCSLRPWLDKSFQDVADAERLATHLGPLVYGCQSAWLVVVKISFVFILLLVFT</sequence>
<dbReference type="AlphaFoldDB" id="A0A2I2GEJ4"/>
<protein>
    <recommendedName>
        <fullName evidence="4">Polymerase nucleotidyl transferase domain-containing protein</fullName>
    </recommendedName>
</protein>
<dbReference type="Proteomes" id="UP000234275">
    <property type="component" value="Unassembled WGS sequence"/>
</dbReference>
<evidence type="ECO:0000313" key="2">
    <source>
        <dbReference type="EMBL" id="PLB51290.1"/>
    </source>
</evidence>
<keyword evidence="3" id="KW-1185">Reference proteome</keyword>
<evidence type="ECO:0000256" key="1">
    <source>
        <dbReference type="SAM" id="Phobius"/>
    </source>
</evidence>
<reference evidence="2 3" key="1">
    <citation type="submission" date="2016-12" db="EMBL/GenBank/DDBJ databases">
        <title>The genomes of Aspergillus section Nigri reveals drivers in fungal speciation.</title>
        <authorList>
            <consortium name="DOE Joint Genome Institute"/>
            <person name="Vesth T.C."/>
            <person name="Nybo J."/>
            <person name="Theobald S."/>
            <person name="Brandl J."/>
            <person name="Frisvad J.C."/>
            <person name="Nielsen K.F."/>
            <person name="Lyhne E.K."/>
            <person name="Kogle M.E."/>
            <person name="Kuo A."/>
            <person name="Riley R."/>
            <person name="Clum A."/>
            <person name="Nolan M."/>
            <person name="Lipzen A."/>
            <person name="Salamov A."/>
            <person name="Henrissat B."/>
            <person name="Wiebenga A."/>
            <person name="De Vries R.P."/>
            <person name="Grigoriev I.V."/>
            <person name="Mortensen U.H."/>
            <person name="Andersen M.R."/>
            <person name="Baker S.E."/>
        </authorList>
    </citation>
    <scope>NUCLEOTIDE SEQUENCE [LARGE SCALE GENOMIC DNA]</scope>
    <source>
        <strain evidence="2 3">IBT 23096</strain>
    </source>
</reference>
<dbReference type="Pfam" id="PF08843">
    <property type="entry name" value="AbiEii"/>
    <property type="match status" value="1"/>
</dbReference>
<gene>
    <name evidence="2" type="ORF">P170DRAFT_474835</name>
</gene>
<dbReference type="EMBL" id="MSFO01000003">
    <property type="protein sequence ID" value="PLB51290.1"/>
    <property type="molecule type" value="Genomic_DNA"/>
</dbReference>
<keyword evidence="1" id="KW-0472">Membrane</keyword>
<keyword evidence="1" id="KW-0812">Transmembrane</keyword>
<accession>A0A2I2GEJ4</accession>
<evidence type="ECO:0000313" key="3">
    <source>
        <dbReference type="Proteomes" id="UP000234275"/>
    </source>
</evidence>
<evidence type="ECO:0008006" key="4">
    <source>
        <dbReference type="Google" id="ProtNLM"/>
    </source>
</evidence>
<dbReference type="STRING" id="1392250.A0A2I2GEJ4"/>